<dbReference type="EMBL" id="JAMXLR010000092">
    <property type="protein sequence ID" value="MCO6047956.1"/>
    <property type="molecule type" value="Genomic_DNA"/>
</dbReference>
<name>A0A9X2FJV9_9BACT</name>
<dbReference type="AlphaFoldDB" id="A0A9X2FJV9"/>
<dbReference type="Proteomes" id="UP001155241">
    <property type="component" value="Unassembled WGS sequence"/>
</dbReference>
<evidence type="ECO:0000313" key="2">
    <source>
        <dbReference type="Proteomes" id="UP001155241"/>
    </source>
</evidence>
<comment type="caution">
    <text evidence="1">The sequence shown here is derived from an EMBL/GenBank/DDBJ whole genome shotgun (WGS) entry which is preliminary data.</text>
</comment>
<organism evidence="1 2">
    <name type="scientific">Aeoliella straminimaris</name>
    <dbReference type="NCBI Taxonomy" id="2954799"/>
    <lineage>
        <taxon>Bacteria</taxon>
        <taxon>Pseudomonadati</taxon>
        <taxon>Planctomycetota</taxon>
        <taxon>Planctomycetia</taxon>
        <taxon>Pirellulales</taxon>
        <taxon>Lacipirellulaceae</taxon>
        <taxon>Aeoliella</taxon>
    </lineage>
</organism>
<evidence type="ECO:0000313" key="1">
    <source>
        <dbReference type="EMBL" id="MCO6047956.1"/>
    </source>
</evidence>
<protein>
    <submittedName>
        <fullName evidence="1">BREX-1 system adenine-specific DNA-methyltransferase PglX</fullName>
    </submittedName>
</protein>
<dbReference type="RefSeq" id="WP_252856063.1">
    <property type="nucleotide sequence ID" value="NZ_JAMXLR010000092.1"/>
</dbReference>
<sequence length="278" mass="32486">MIAIPSSGDFKWPWSDSDDAEQVFSQTYPSLFTHMKGHEAALRKRSDQGHYWWELRSCAYWERFNEPKIYYQLIQYHPCYALDTTGMYGNNKTAFILSGDPYLLAVLNSPLAWWYNWRFLPHMKDEALAPNPTVLRNLPIAQPTEQLRATIEDRVCSLVEWNTQHRQVSQTIQDWLRVEYEIEKPSRKLELPTDLDSDEFVTEVKRLRGRKNPLSAAGLRSLRDEHARTIEPARRQAAEALQLERQLGDLVNEAYGLSTEEVALMWKTAPPRMPYLLE</sequence>
<keyword evidence="2" id="KW-1185">Reference proteome</keyword>
<reference evidence="1" key="1">
    <citation type="submission" date="2022-06" db="EMBL/GenBank/DDBJ databases">
        <title>Aeoliella straminimaris, a novel planctomycete from sediments.</title>
        <authorList>
            <person name="Vitorino I.R."/>
            <person name="Lage O.M."/>
        </authorList>
    </citation>
    <scope>NUCLEOTIDE SEQUENCE</scope>
    <source>
        <strain evidence="1">ICT_H6.2</strain>
    </source>
</reference>
<proteinExistence type="predicted"/>
<accession>A0A9X2FJV9</accession>
<gene>
    <name evidence="1" type="ORF">NG895_28975</name>
</gene>